<dbReference type="AlphaFoldDB" id="A0A443NPE0"/>
<evidence type="ECO:0000313" key="10">
    <source>
        <dbReference type="Proteomes" id="UP000283530"/>
    </source>
</evidence>
<dbReference type="GO" id="GO:0006099">
    <property type="term" value="P:tricarboxylic acid cycle"/>
    <property type="evidence" value="ECO:0007669"/>
    <property type="project" value="UniProtKB-UniPathway"/>
</dbReference>
<gene>
    <name evidence="9" type="ORF">CKAN_00902700</name>
</gene>
<dbReference type="Gene3D" id="3.30.470.20">
    <property type="entry name" value="ATP-grasp fold, B domain"/>
    <property type="match status" value="1"/>
</dbReference>
<dbReference type="PANTHER" id="PTHR11815:SF10">
    <property type="entry name" value="SUCCINATE--COA LIGASE [GDP-FORMING] SUBUNIT BETA, MITOCHONDRIAL"/>
    <property type="match status" value="1"/>
</dbReference>
<evidence type="ECO:0000256" key="4">
    <source>
        <dbReference type="ARBA" id="ARBA00022723"/>
    </source>
</evidence>
<sequence>MGLSDKDIVALSGGHTLVIIAWRKGGTSIEGTVVKKFPNMINKVHIDVSEGITDEDAASVVDRLAPKLVDRKESIKQVNRLYNLFCDYDHTLLESICMFLCQINPIAETSDGQLITADPKLSFYDKAAFLQKEIVALWDSSHEDPREVAAAEANLNYIGLDGEIGCIVNGAGLAMATMDVIKLTSGTPPVQLKVPVVVRLEGRNVDQGMRILKVHVELVPIVELFLYCFSEITALFLCCFEIIS</sequence>
<dbReference type="InterPro" id="IPR019793">
    <property type="entry name" value="Peroxidases_heam-ligand_BS"/>
</dbReference>
<dbReference type="PANTHER" id="PTHR11815">
    <property type="entry name" value="SUCCINYL-COA SYNTHETASE BETA CHAIN"/>
    <property type="match status" value="1"/>
</dbReference>
<dbReference type="Pfam" id="PF08442">
    <property type="entry name" value="ATP-grasp_2"/>
    <property type="match status" value="1"/>
</dbReference>
<dbReference type="GO" id="GO:0005739">
    <property type="term" value="C:mitochondrion"/>
    <property type="evidence" value="ECO:0007669"/>
    <property type="project" value="TreeGrafter"/>
</dbReference>
<dbReference type="STRING" id="337451.A0A443NPE0"/>
<evidence type="ECO:0000256" key="2">
    <source>
        <dbReference type="ARBA" id="ARBA00011412"/>
    </source>
</evidence>
<reference evidence="9 10" key="1">
    <citation type="journal article" date="2019" name="Nat. Plants">
        <title>Stout camphor tree genome fills gaps in understanding of flowering plant genome evolution.</title>
        <authorList>
            <person name="Chaw S.M."/>
            <person name="Liu Y.C."/>
            <person name="Wu Y.W."/>
            <person name="Wang H.Y."/>
            <person name="Lin C.I."/>
            <person name="Wu C.S."/>
            <person name="Ke H.M."/>
            <person name="Chang L.Y."/>
            <person name="Hsu C.Y."/>
            <person name="Yang H.T."/>
            <person name="Sudianto E."/>
            <person name="Hsu M.H."/>
            <person name="Wu K.P."/>
            <person name="Wang L.N."/>
            <person name="Leebens-Mack J.H."/>
            <person name="Tsai I.J."/>
        </authorList>
    </citation>
    <scope>NUCLEOTIDE SEQUENCE [LARGE SCALE GENOMIC DNA]</scope>
    <source>
        <strain evidence="10">cv. Chaw 1501</strain>
        <tissue evidence="9">Young leaves</tissue>
    </source>
</reference>
<dbReference type="InterPro" id="IPR013650">
    <property type="entry name" value="ATP-grasp_succ-CoA_synth-type"/>
</dbReference>
<keyword evidence="6" id="KW-0560">Oxidoreductase</keyword>
<organism evidence="9 10">
    <name type="scientific">Cinnamomum micranthum f. kanehirae</name>
    <dbReference type="NCBI Taxonomy" id="337451"/>
    <lineage>
        <taxon>Eukaryota</taxon>
        <taxon>Viridiplantae</taxon>
        <taxon>Streptophyta</taxon>
        <taxon>Embryophyta</taxon>
        <taxon>Tracheophyta</taxon>
        <taxon>Spermatophyta</taxon>
        <taxon>Magnoliopsida</taxon>
        <taxon>Magnoliidae</taxon>
        <taxon>Laurales</taxon>
        <taxon>Lauraceae</taxon>
        <taxon>Cinnamomum</taxon>
    </lineage>
</organism>
<evidence type="ECO:0000256" key="5">
    <source>
        <dbReference type="ARBA" id="ARBA00022741"/>
    </source>
</evidence>
<evidence type="ECO:0000256" key="1">
    <source>
        <dbReference type="ARBA" id="ARBA00005064"/>
    </source>
</evidence>
<dbReference type="GO" id="GO:0042709">
    <property type="term" value="C:succinate-CoA ligase complex"/>
    <property type="evidence" value="ECO:0007669"/>
    <property type="project" value="TreeGrafter"/>
</dbReference>
<evidence type="ECO:0000313" key="9">
    <source>
        <dbReference type="EMBL" id="RWR80392.1"/>
    </source>
</evidence>
<dbReference type="GO" id="GO:0004775">
    <property type="term" value="F:succinate-CoA ligase (ADP-forming) activity"/>
    <property type="evidence" value="ECO:0007669"/>
    <property type="project" value="TreeGrafter"/>
</dbReference>
<dbReference type="OrthoDB" id="1552at2759"/>
<dbReference type="UniPathway" id="UPA00223">
    <property type="reaction ID" value="UER00999"/>
</dbReference>
<comment type="pathway">
    <text evidence="1">Carbohydrate metabolism; tricarboxylic acid cycle; succinate from succinyl-CoA (ligase route): step 1/1.</text>
</comment>
<dbReference type="Gene3D" id="3.40.50.261">
    <property type="entry name" value="Succinyl-CoA synthetase domains"/>
    <property type="match status" value="1"/>
</dbReference>
<dbReference type="InterPro" id="IPR016102">
    <property type="entry name" value="Succinyl-CoA_synth-like"/>
</dbReference>
<dbReference type="PROSITE" id="PS00435">
    <property type="entry name" value="PEROXIDASE_1"/>
    <property type="match status" value="1"/>
</dbReference>
<evidence type="ECO:0000256" key="3">
    <source>
        <dbReference type="ARBA" id="ARBA00022598"/>
    </source>
</evidence>
<comment type="subunit">
    <text evidence="2">Heterooctamer of 4 alpha and 4 beta chains.</text>
</comment>
<dbReference type="SUPFAM" id="SSF56059">
    <property type="entry name" value="Glutathione synthetase ATP-binding domain-like"/>
    <property type="match status" value="1"/>
</dbReference>
<accession>A0A443NPE0</accession>
<dbReference type="Proteomes" id="UP000283530">
    <property type="component" value="Unassembled WGS sequence"/>
</dbReference>
<name>A0A443NPE0_9MAGN</name>
<dbReference type="GO" id="GO:0016491">
    <property type="term" value="F:oxidoreductase activity"/>
    <property type="evidence" value="ECO:0007669"/>
    <property type="project" value="UniProtKB-KW"/>
</dbReference>
<dbReference type="GO" id="GO:0046872">
    <property type="term" value="F:metal ion binding"/>
    <property type="evidence" value="ECO:0007669"/>
    <property type="project" value="UniProtKB-KW"/>
</dbReference>
<comment type="caution">
    <text evidence="9">The sequence shown here is derived from an EMBL/GenBank/DDBJ whole genome shotgun (WGS) entry which is preliminary data.</text>
</comment>
<keyword evidence="4" id="KW-0479">Metal-binding</keyword>
<proteinExistence type="predicted"/>
<keyword evidence="5" id="KW-0547">Nucleotide-binding</keyword>
<evidence type="ECO:0000256" key="7">
    <source>
        <dbReference type="ARBA" id="ARBA00023004"/>
    </source>
</evidence>
<evidence type="ECO:0000256" key="6">
    <source>
        <dbReference type="ARBA" id="ARBA00023002"/>
    </source>
</evidence>
<dbReference type="GO" id="GO:0000166">
    <property type="term" value="F:nucleotide binding"/>
    <property type="evidence" value="ECO:0007669"/>
    <property type="project" value="UniProtKB-KW"/>
</dbReference>
<keyword evidence="3 9" id="KW-0436">Ligase</keyword>
<dbReference type="SUPFAM" id="SSF52210">
    <property type="entry name" value="Succinyl-CoA synthetase domains"/>
    <property type="match status" value="1"/>
</dbReference>
<evidence type="ECO:0000259" key="8">
    <source>
        <dbReference type="Pfam" id="PF08442"/>
    </source>
</evidence>
<keyword evidence="7" id="KW-0408">Iron</keyword>
<dbReference type="GO" id="GO:0006104">
    <property type="term" value="P:succinyl-CoA metabolic process"/>
    <property type="evidence" value="ECO:0007669"/>
    <property type="project" value="TreeGrafter"/>
</dbReference>
<feature type="domain" description="ATP-grasp fold succinyl-CoA synthetase-type" evidence="8">
    <location>
        <begin position="16"/>
        <end position="94"/>
    </location>
</feature>
<keyword evidence="10" id="KW-1185">Reference proteome</keyword>
<protein>
    <submittedName>
        <fullName evidence="9">Succinate--CoA ligase ADP-forming subunit beta, mitochondrial</fullName>
    </submittedName>
</protein>
<dbReference type="EMBL" id="QPKB01000003">
    <property type="protein sequence ID" value="RWR80392.1"/>
    <property type="molecule type" value="Genomic_DNA"/>
</dbReference>